<keyword evidence="3" id="KW-1185">Reference proteome</keyword>
<feature type="compositionally biased region" description="Low complexity" evidence="1">
    <location>
        <begin position="79"/>
        <end position="90"/>
    </location>
</feature>
<reference evidence="2 3" key="1">
    <citation type="submission" date="2021-02" db="EMBL/GenBank/DDBJ databases">
        <title>Leishmania (Mundinia) enrietti genome sequencing and assembly.</title>
        <authorList>
            <person name="Almutairi H."/>
            <person name="Gatherer D."/>
        </authorList>
    </citation>
    <scope>NUCLEOTIDE SEQUENCE [LARGE SCALE GENOMIC DNA]</scope>
    <source>
        <strain evidence="2">CUR178</strain>
    </source>
</reference>
<feature type="region of interest" description="Disordered" evidence="1">
    <location>
        <begin position="356"/>
        <end position="377"/>
    </location>
</feature>
<feature type="region of interest" description="Disordered" evidence="1">
    <location>
        <begin position="78"/>
        <end position="121"/>
    </location>
</feature>
<proteinExistence type="predicted"/>
<comment type="caution">
    <text evidence="2">The sequence shown here is derived from an EMBL/GenBank/DDBJ whole genome shotgun (WGS) entry which is preliminary data.</text>
</comment>
<dbReference type="OrthoDB" id="266780at2759"/>
<feature type="region of interest" description="Disordered" evidence="1">
    <location>
        <begin position="270"/>
        <end position="305"/>
    </location>
</feature>
<dbReference type="AlphaFoldDB" id="A0A836HP43"/>
<dbReference type="GeneID" id="94173384"/>
<evidence type="ECO:0000313" key="2">
    <source>
        <dbReference type="EMBL" id="KAG5480148.1"/>
    </source>
</evidence>
<dbReference type="Proteomes" id="UP000674179">
    <property type="component" value="Chromosome 21"/>
</dbReference>
<organism evidence="2 3">
    <name type="scientific">Leishmania enriettii</name>
    <dbReference type="NCBI Taxonomy" id="5663"/>
    <lineage>
        <taxon>Eukaryota</taxon>
        <taxon>Discoba</taxon>
        <taxon>Euglenozoa</taxon>
        <taxon>Kinetoplastea</taxon>
        <taxon>Metakinetoplastina</taxon>
        <taxon>Trypanosomatida</taxon>
        <taxon>Trypanosomatidae</taxon>
        <taxon>Leishmaniinae</taxon>
        <taxon>Leishmania</taxon>
    </lineage>
</organism>
<feature type="compositionally biased region" description="Basic and acidic residues" evidence="1">
    <location>
        <begin position="277"/>
        <end position="286"/>
    </location>
</feature>
<evidence type="ECO:0000313" key="3">
    <source>
        <dbReference type="Proteomes" id="UP000674179"/>
    </source>
</evidence>
<accession>A0A836HP43</accession>
<dbReference type="KEGG" id="lenr:94173384"/>
<feature type="compositionally biased region" description="Pro residues" evidence="1">
    <location>
        <begin position="106"/>
        <end position="117"/>
    </location>
</feature>
<dbReference type="EMBL" id="JAFHKP010000021">
    <property type="protein sequence ID" value="KAG5480148.1"/>
    <property type="molecule type" value="Genomic_DNA"/>
</dbReference>
<gene>
    <name evidence="2" type="ORF">CUR178_06201</name>
</gene>
<feature type="compositionally biased region" description="Low complexity" evidence="1">
    <location>
        <begin position="356"/>
        <end position="366"/>
    </location>
</feature>
<dbReference type="RefSeq" id="XP_067693295.1">
    <property type="nucleotide sequence ID" value="XM_067837874.1"/>
</dbReference>
<name>A0A836HP43_LEIEN</name>
<sequence length="389" mass="40883">MTSPVPFSASSVAAYTASDRDEGTYMSPVVVQPPSSTCKAAAAAAEAAPPPSLANGSCVNQIGSQCYLLPSSIHGSGVASDAPPALASAPRIGCSRHGGTWQSPVPLAPLPSPPPPSVWESEETGVAAPEEIDPDIFEDIGAEEDEAAKRDEAKTERCGANRDTQRLYMHPIAAAAAAGASFGFTPPADPITAALARQQQQQYRGEPRSSLSPRTLQALCAASTEGRYPSFLAQLTADDVLAPPPLALTWYPAVHTGVTKFADRKRAADGSTVTAMHQHEKSKMVEEEYDTTEMTSTGAAPPLRRLRTEDLDIPSMELHPPAPSSSAPASLRTCMLPLGALSEGCATKLDDSAAAAGTSGARCAHASAPRKRDRDERVYEYLSHGRRLR</sequence>
<evidence type="ECO:0000256" key="1">
    <source>
        <dbReference type="SAM" id="MobiDB-lite"/>
    </source>
</evidence>
<protein>
    <submittedName>
        <fullName evidence="2">Uncharacterized protein</fullName>
    </submittedName>
</protein>